<dbReference type="EMBL" id="VIEB01000408">
    <property type="protein sequence ID" value="TQD91859.1"/>
    <property type="molecule type" value="Genomic_DNA"/>
</dbReference>
<organism evidence="1 2">
    <name type="scientific">Malus baccata</name>
    <name type="common">Siberian crab apple</name>
    <name type="synonym">Pyrus baccata</name>
    <dbReference type="NCBI Taxonomy" id="106549"/>
    <lineage>
        <taxon>Eukaryota</taxon>
        <taxon>Viridiplantae</taxon>
        <taxon>Streptophyta</taxon>
        <taxon>Embryophyta</taxon>
        <taxon>Tracheophyta</taxon>
        <taxon>Spermatophyta</taxon>
        <taxon>Magnoliopsida</taxon>
        <taxon>eudicotyledons</taxon>
        <taxon>Gunneridae</taxon>
        <taxon>Pentapetalae</taxon>
        <taxon>rosids</taxon>
        <taxon>fabids</taxon>
        <taxon>Rosales</taxon>
        <taxon>Rosaceae</taxon>
        <taxon>Amygdaloideae</taxon>
        <taxon>Maleae</taxon>
        <taxon>Malus</taxon>
    </lineage>
</organism>
<comment type="caution">
    <text evidence="1">The sequence shown here is derived from an EMBL/GenBank/DDBJ whole genome shotgun (WGS) entry which is preliminary data.</text>
</comment>
<dbReference type="Proteomes" id="UP000315295">
    <property type="component" value="Unassembled WGS sequence"/>
</dbReference>
<proteinExistence type="predicted"/>
<protein>
    <submittedName>
        <fullName evidence="1">Uncharacterized protein</fullName>
    </submittedName>
</protein>
<evidence type="ECO:0000313" key="2">
    <source>
        <dbReference type="Proteomes" id="UP000315295"/>
    </source>
</evidence>
<keyword evidence="2" id="KW-1185">Reference proteome</keyword>
<sequence>MQVPDECEFQLFGFEWWVFFVQVGHYVQIKIEVLISMLRNAQAVKVHHRAPVRRKSSVAWGVTGLAGVRVGGVGMVALRLRCELGNKVSGVANHDVGSADLNLEPRGGEIRVEVWGGTPITITESEANKFTR</sequence>
<gene>
    <name evidence="1" type="ORF">C1H46_022569</name>
</gene>
<accession>A0A540LZY9</accession>
<name>A0A540LZY9_MALBA</name>
<reference evidence="1 2" key="1">
    <citation type="journal article" date="2019" name="G3 (Bethesda)">
        <title>Sequencing of a Wild Apple (Malus baccata) Genome Unravels the Differences Between Cultivated and Wild Apple Species Regarding Disease Resistance and Cold Tolerance.</title>
        <authorList>
            <person name="Chen X."/>
        </authorList>
    </citation>
    <scope>NUCLEOTIDE SEQUENCE [LARGE SCALE GENOMIC DNA]</scope>
    <source>
        <strain evidence="2">cv. Shandingzi</strain>
        <tissue evidence="1">Leaves</tissue>
    </source>
</reference>
<dbReference type="AlphaFoldDB" id="A0A540LZY9"/>
<evidence type="ECO:0000313" key="1">
    <source>
        <dbReference type="EMBL" id="TQD91859.1"/>
    </source>
</evidence>